<sequence>MNRTQQKICTATKLVVVAHPFNQVNVSAIMAAAGLRRQTFYDYFRDKYDVLGFIYREEVAAAATYCRHYAYWPQTLRSMLRYFDANRAFYQRVLTLDMQNAPANVIQAHLRTTIGDVLADMQSTEHIHLAPAYVQFIQSVQSVALLAALQEWIGAAEPVTLAVENARLYRYLQDGLNGLAHSARATRVTLIK</sequence>
<dbReference type="PATRIC" id="fig|1423810.4.peg.167"/>
<dbReference type="EMBL" id="AYZK01000001">
    <property type="protein sequence ID" value="KRM87886.1"/>
    <property type="molecule type" value="Genomic_DNA"/>
</dbReference>
<dbReference type="Gene3D" id="1.10.357.10">
    <property type="entry name" value="Tetracycline Repressor, domain 2"/>
    <property type="match status" value="1"/>
</dbReference>
<dbReference type="GO" id="GO:0003677">
    <property type="term" value="F:DNA binding"/>
    <property type="evidence" value="ECO:0007669"/>
    <property type="project" value="UniProtKB-UniRule"/>
</dbReference>
<evidence type="ECO:0000259" key="3">
    <source>
        <dbReference type="PROSITE" id="PS50977"/>
    </source>
</evidence>
<dbReference type="Pfam" id="PF14278">
    <property type="entry name" value="TetR_C_8"/>
    <property type="match status" value="1"/>
</dbReference>
<dbReference type="InterPro" id="IPR001647">
    <property type="entry name" value="HTH_TetR"/>
</dbReference>
<evidence type="ECO:0000313" key="5">
    <source>
        <dbReference type="Proteomes" id="UP000051789"/>
    </source>
</evidence>
<name>A0A0R2C814_9LACO</name>
<keyword evidence="1 2" id="KW-0238">DNA-binding</keyword>
<evidence type="ECO:0000256" key="1">
    <source>
        <dbReference type="ARBA" id="ARBA00023125"/>
    </source>
</evidence>
<dbReference type="STRING" id="1423810.FD19_GL000163"/>
<evidence type="ECO:0000313" key="4">
    <source>
        <dbReference type="EMBL" id="KRM87886.1"/>
    </source>
</evidence>
<protein>
    <submittedName>
        <fullName evidence="4">TetR family transcriptional regulator</fullName>
    </submittedName>
</protein>
<dbReference type="SUPFAM" id="SSF46689">
    <property type="entry name" value="Homeodomain-like"/>
    <property type="match status" value="1"/>
</dbReference>
<dbReference type="AlphaFoldDB" id="A0A0R2C814"/>
<dbReference type="PROSITE" id="PS50977">
    <property type="entry name" value="HTH_TETR_2"/>
    <property type="match status" value="1"/>
</dbReference>
<feature type="domain" description="HTH tetR-type" evidence="3">
    <location>
        <begin position="2"/>
        <end position="62"/>
    </location>
</feature>
<dbReference type="InterPro" id="IPR009057">
    <property type="entry name" value="Homeodomain-like_sf"/>
</dbReference>
<reference evidence="4 5" key="1">
    <citation type="journal article" date="2015" name="Genome Announc.">
        <title>Expanding the biotechnology potential of lactobacilli through comparative genomics of 213 strains and associated genera.</title>
        <authorList>
            <person name="Sun Z."/>
            <person name="Harris H.M."/>
            <person name="McCann A."/>
            <person name="Guo C."/>
            <person name="Argimon S."/>
            <person name="Zhang W."/>
            <person name="Yang X."/>
            <person name="Jeffery I.B."/>
            <person name="Cooney J.C."/>
            <person name="Kagawa T.F."/>
            <person name="Liu W."/>
            <person name="Song Y."/>
            <person name="Salvetti E."/>
            <person name="Wrobel A."/>
            <person name="Rasinkangas P."/>
            <person name="Parkhill J."/>
            <person name="Rea M.C."/>
            <person name="O'Sullivan O."/>
            <person name="Ritari J."/>
            <person name="Douillard F.P."/>
            <person name="Paul Ross R."/>
            <person name="Yang R."/>
            <person name="Briner A.E."/>
            <person name="Felis G.E."/>
            <person name="de Vos W.M."/>
            <person name="Barrangou R."/>
            <person name="Klaenhammer T.R."/>
            <person name="Caufield P.W."/>
            <person name="Cui Y."/>
            <person name="Zhang H."/>
            <person name="O'Toole P.W."/>
        </authorList>
    </citation>
    <scope>NUCLEOTIDE SEQUENCE [LARGE SCALE GENOMIC DNA]</scope>
    <source>
        <strain evidence="4 5">DSM 22698</strain>
    </source>
</reference>
<dbReference type="Pfam" id="PF00440">
    <property type="entry name" value="TetR_N"/>
    <property type="match status" value="1"/>
</dbReference>
<dbReference type="RefSeq" id="WP_056968899.1">
    <property type="nucleotide sequence ID" value="NZ_AYZK01000001.1"/>
</dbReference>
<proteinExistence type="predicted"/>
<comment type="caution">
    <text evidence="4">The sequence shown here is derived from an EMBL/GenBank/DDBJ whole genome shotgun (WGS) entry which is preliminary data.</text>
</comment>
<organism evidence="4 5">
    <name type="scientific">Lacticaseibacillus thailandensis DSM 22698 = JCM 13996</name>
    <dbReference type="NCBI Taxonomy" id="1423810"/>
    <lineage>
        <taxon>Bacteria</taxon>
        <taxon>Bacillati</taxon>
        <taxon>Bacillota</taxon>
        <taxon>Bacilli</taxon>
        <taxon>Lactobacillales</taxon>
        <taxon>Lactobacillaceae</taxon>
        <taxon>Lacticaseibacillus</taxon>
    </lineage>
</organism>
<evidence type="ECO:0000256" key="2">
    <source>
        <dbReference type="PROSITE-ProRule" id="PRU00335"/>
    </source>
</evidence>
<feature type="DNA-binding region" description="H-T-H motif" evidence="2">
    <location>
        <begin position="25"/>
        <end position="44"/>
    </location>
</feature>
<accession>A0A0R2C814</accession>
<dbReference type="InterPro" id="IPR039532">
    <property type="entry name" value="TetR_C_Firmicutes"/>
</dbReference>
<keyword evidence="5" id="KW-1185">Reference proteome</keyword>
<dbReference type="Proteomes" id="UP000051789">
    <property type="component" value="Unassembled WGS sequence"/>
</dbReference>
<gene>
    <name evidence="4" type="ORF">FD19_GL000163</name>
</gene>